<feature type="domain" description="Acyltransferase 3" evidence="2">
    <location>
        <begin position="34"/>
        <end position="369"/>
    </location>
</feature>
<keyword evidence="4" id="KW-0012">Acyltransferase</keyword>
<proteinExistence type="predicted"/>
<keyword evidence="1" id="KW-0472">Membrane</keyword>
<feature type="transmembrane region" description="Helical" evidence="1">
    <location>
        <begin position="58"/>
        <end position="79"/>
    </location>
</feature>
<dbReference type="InterPro" id="IPR002656">
    <property type="entry name" value="Acyl_transf_3_dom"/>
</dbReference>
<feature type="domain" description="SGNH" evidence="3">
    <location>
        <begin position="484"/>
        <end position="705"/>
    </location>
</feature>
<keyword evidence="1" id="KW-1133">Transmembrane helix</keyword>
<evidence type="ECO:0000256" key="1">
    <source>
        <dbReference type="SAM" id="Phobius"/>
    </source>
</evidence>
<evidence type="ECO:0000313" key="5">
    <source>
        <dbReference type="Proteomes" id="UP000279994"/>
    </source>
</evidence>
<dbReference type="Pfam" id="PF19040">
    <property type="entry name" value="SGNH"/>
    <property type="match status" value="1"/>
</dbReference>
<dbReference type="GO" id="GO:0016020">
    <property type="term" value="C:membrane"/>
    <property type="evidence" value="ECO:0007669"/>
    <property type="project" value="TreeGrafter"/>
</dbReference>
<dbReference type="EMBL" id="RJSF01000007">
    <property type="protein sequence ID" value="RNM16725.1"/>
    <property type="molecule type" value="Genomic_DNA"/>
</dbReference>
<dbReference type="PANTHER" id="PTHR23028:SF53">
    <property type="entry name" value="ACYL_TRANSF_3 DOMAIN-CONTAINING PROTEIN"/>
    <property type="match status" value="1"/>
</dbReference>
<feature type="transmembrane region" description="Helical" evidence="1">
    <location>
        <begin position="356"/>
        <end position="373"/>
    </location>
</feature>
<keyword evidence="1" id="KW-0812">Transmembrane</keyword>
<dbReference type="GO" id="GO:0009103">
    <property type="term" value="P:lipopolysaccharide biosynthetic process"/>
    <property type="evidence" value="ECO:0007669"/>
    <property type="project" value="TreeGrafter"/>
</dbReference>
<comment type="caution">
    <text evidence="4">The sequence shown here is derived from an EMBL/GenBank/DDBJ whole genome shotgun (WGS) entry which is preliminary data.</text>
</comment>
<evidence type="ECO:0000313" key="4">
    <source>
        <dbReference type="EMBL" id="RNM16725.1"/>
    </source>
</evidence>
<dbReference type="RefSeq" id="WP_123221615.1">
    <property type="nucleotide sequence ID" value="NZ_RJSF01000007.1"/>
</dbReference>
<dbReference type="GO" id="GO:0016747">
    <property type="term" value="F:acyltransferase activity, transferring groups other than amino-acyl groups"/>
    <property type="evidence" value="ECO:0007669"/>
    <property type="project" value="InterPro"/>
</dbReference>
<dbReference type="PANTHER" id="PTHR23028">
    <property type="entry name" value="ACETYLTRANSFERASE"/>
    <property type="match status" value="1"/>
</dbReference>
<accession>A0A3N0GW92</accession>
<reference evidence="4 5" key="1">
    <citation type="submission" date="2018-11" db="EMBL/GenBank/DDBJ databases">
        <authorList>
            <person name="Li F."/>
        </authorList>
    </citation>
    <scope>NUCLEOTIDE SEQUENCE [LARGE SCALE GENOMIC DNA]</scope>
    <source>
        <strain evidence="4 5">Gsoil 818</strain>
    </source>
</reference>
<feature type="transmembrane region" description="Helical" evidence="1">
    <location>
        <begin position="226"/>
        <end position="247"/>
    </location>
</feature>
<feature type="transmembrane region" description="Helical" evidence="1">
    <location>
        <begin position="172"/>
        <end position="190"/>
    </location>
</feature>
<feature type="transmembrane region" description="Helical" evidence="1">
    <location>
        <begin position="197"/>
        <end position="214"/>
    </location>
</feature>
<organism evidence="4 5">
    <name type="scientific">Nocardioides pocheonensis</name>
    <dbReference type="NCBI Taxonomy" id="661485"/>
    <lineage>
        <taxon>Bacteria</taxon>
        <taxon>Bacillati</taxon>
        <taxon>Actinomycetota</taxon>
        <taxon>Actinomycetes</taxon>
        <taxon>Propionibacteriales</taxon>
        <taxon>Nocardioidaceae</taxon>
        <taxon>Nocardioides</taxon>
    </lineage>
</organism>
<evidence type="ECO:0000259" key="2">
    <source>
        <dbReference type="Pfam" id="PF01757"/>
    </source>
</evidence>
<dbReference type="InterPro" id="IPR050879">
    <property type="entry name" value="Acyltransferase_3"/>
</dbReference>
<feature type="transmembrane region" description="Helical" evidence="1">
    <location>
        <begin position="254"/>
        <end position="275"/>
    </location>
</feature>
<dbReference type="InterPro" id="IPR043968">
    <property type="entry name" value="SGNH"/>
</dbReference>
<evidence type="ECO:0000259" key="3">
    <source>
        <dbReference type="Pfam" id="PF19040"/>
    </source>
</evidence>
<dbReference type="Pfam" id="PF01757">
    <property type="entry name" value="Acyl_transf_3"/>
    <property type="match status" value="1"/>
</dbReference>
<feature type="transmembrane region" description="Helical" evidence="1">
    <location>
        <begin position="100"/>
        <end position="119"/>
    </location>
</feature>
<name>A0A3N0GW92_9ACTN</name>
<gene>
    <name evidence="4" type="ORF">EFL26_04205</name>
</gene>
<protein>
    <submittedName>
        <fullName evidence="4">Acyltransferase</fullName>
    </submittedName>
</protein>
<sequence>MQAPSTDTAAKTAAEPAAGAAATAADSRRSVRTDIQGLRAIAVSLVLVYHLAPHTLTGGFTGVDVFFVISGFLITLHLLERMPAHPRDLGMFWSRRVRRLLPASLLVLAVTLAGSRLVAPETQWENTARQARAAVLYVVNWLLARDAVDYLAAENAPSPVQHFWSLSVEEQFYFVWPVLILVLGALARAMRRRPLPVVLAGLVVLVAASLAYSIHDTATNPPAAYFVTPTRMWELGVGGLLATFTLLRPGRIRPWAATAFAWVGLLAIGWAAATYTGRTPFPGWQAAMPVLGTAAVIAAQPPDSWRRAWLSPGPLLALRPVQWLGDISYSVYLWHWPLIVLVPAATGHALTWTDRGAILAATLLLAWLTKLFVEDRFRAARWGIPLRKPFALAAAAMAVVIGLAGAQLAEVHHRSERAAAVLAKGLAGKDPCFGSRALDHPKSCPDVAYADVVPAPIEAAQDKSDAYDNQANGHDCWAYQPSFPTKQCIFGDATSAKNVVLVGNSHAGQWLPALQQVAADQHLKITTMLASRCALSDVRQQFDTAANATACLTWVHRTTQRVVALHPDLVVMANRISVGAETDGTTSSEQLYLQGYASILRTWRDAGIRTVVLRDTPAPGVSVPDCIAEKKTAYRDCNGTRQAWLPPAPEQQAVQQVHSPLVSFVDLTDHICGPTTCSAVTGGVITYFDATHLTATYARTLAPYLGPILAKALGAG</sequence>
<feature type="transmembrane region" description="Helical" evidence="1">
    <location>
        <begin position="37"/>
        <end position="52"/>
    </location>
</feature>
<dbReference type="OrthoDB" id="3404679at2"/>
<keyword evidence="5" id="KW-1185">Reference proteome</keyword>
<dbReference type="Proteomes" id="UP000279994">
    <property type="component" value="Unassembled WGS sequence"/>
</dbReference>
<keyword evidence="4" id="KW-0808">Transferase</keyword>
<feature type="transmembrane region" description="Helical" evidence="1">
    <location>
        <begin position="389"/>
        <end position="409"/>
    </location>
</feature>
<dbReference type="AlphaFoldDB" id="A0A3N0GW92"/>